<evidence type="ECO:0000313" key="2">
    <source>
        <dbReference type="EMBL" id="MCC9033256.1"/>
    </source>
</evidence>
<reference evidence="1" key="3">
    <citation type="submission" date="2024-05" db="EMBL/GenBank/DDBJ databases">
        <title>Description of novel Chryseobacterium sp. strain C-2.</title>
        <authorList>
            <person name="Saticioglu I.B."/>
        </authorList>
    </citation>
    <scope>NUCLEOTIDE SEQUENCE</scope>
    <source>
        <strain evidence="1">C-2</strain>
    </source>
</reference>
<evidence type="ECO:0000313" key="4">
    <source>
        <dbReference type="Proteomes" id="UP001107960"/>
    </source>
</evidence>
<evidence type="ECO:0000313" key="1">
    <source>
        <dbReference type="EMBL" id="MBD3904171.1"/>
    </source>
</evidence>
<sequence length="522" mass="61552">MDKKVRLKIFCLDKNNADIKNLSFEETTKYIIDNHAGFLKATYKDYELGERTFNSKEDGKFKIFSYSFNLPQNNFYWKTFLPEDISERHNFNIIEFSFVLFIEYNNQIYCSIGGSGASVIRKFIDAKFGMDIYSGIAKPEEDIVIERSKRSITTNISQNTDVFNLNQTLLETIDYSEIPTKLKLVMRKELQSTIFKDFVDGDEKVLLEVGSYFSIRKKISFDDLKLIIIEIDKIRNSGVYTQLSLFQKIKNSELFEKLDSYLYDLLVADVLKYERDGKNFTNNVIELIHPSKLDLFYEADKYFLKIPYKKDEDDYIYERKDIYIKCIESVYKSLNDTSDNDLIIKKIKRIRILSFINEKEKPHTAESFFNHITAEVNFEGSKYFRIDKSWYFLEDSFIQRMNEEAIKLYNKHQLKENLLNKWNDGDDEDGYNQSHTNAGYYVFDKKILENIELCDILIINEDNIYFVHVKNGFSGSMRDLSLQVKLSAKRLLNDIKNVNGSTFFKNTIEKYNLNAKTKLKTE</sequence>
<dbReference type="Proteomes" id="UP000603715">
    <property type="component" value="Unassembled WGS sequence"/>
</dbReference>
<keyword evidence="3" id="KW-1185">Reference proteome</keyword>
<dbReference type="EMBL" id="JAJJML010000001">
    <property type="protein sequence ID" value="MCC9033256.1"/>
    <property type="molecule type" value="Genomic_DNA"/>
</dbReference>
<dbReference type="AlphaFoldDB" id="A0A9Q3UTL8"/>
<gene>
    <name evidence="1" type="ORF">IEW27_06110</name>
    <name evidence="2" type="ORF">LNP80_03175</name>
</gene>
<proteinExistence type="predicted"/>
<reference evidence="3" key="2">
    <citation type="submission" date="2023-07" db="EMBL/GenBank/DDBJ databases">
        <title>Description of novel Chryseobacterium sp. strain C-2.</title>
        <authorList>
            <person name="Saticioglu I.B."/>
        </authorList>
    </citation>
    <scope>NUCLEOTIDE SEQUENCE [LARGE SCALE GENOMIC DNA]</scope>
    <source>
        <strain evidence="3">C-2</strain>
    </source>
</reference>
<reference evidence="2" key="1">
    <citation type="submission" date="2021-11" db="EMBL/GenBank/DDBJ databases">
        <title>Description of novel Chryseobacterium species.</title>
        <authorList>
            <person name="Saticioglu I.B."/>
            <person name="Ay H."/>
            <person name="Altun S."/>
            <person name="Duman M."/>
        </authorList>
    </citation>
    <scope>NUCLEOTIDE SEQUENCE</scope>
    <source>
        <strain evidence="2">C-39</strain>
    </source>
</reference>
<comment type="caution">
    <text evidence="2">The sequence shown here is derived from an EMBL/GenBank/DDBJ whole genome shotgun (WGS) entry which is preliminary data.</text>
</comment>
<dbReference type="Proteomes" id="UP001107960">
    <property type="component" value="Unassembled WGS sequence"/>
</dbReference>
<dbReference type="NCBIfam" id="TIGR04141">
    <property type="entry name" value="TIGR04141 family sporadically distributed protein"/>
    <property type="match status" value="1"/>
</dbReference>
<name>A0A9Q3UTL8_9FLAO</name>
<dbReference type="EMBL" id="JACXXP010000004">
    <property type="protein sequence ID" value="MBD3904171.1"/>
    <property type="molecule type" value="Genomic_DNA"/>
</dbReference>
<evidence type="ECO:0000313" key="3">
    <source>
        <dbReference type="Proteomes" id="UP000603715"/>
    </source>
</evidence>
<dbReference type="InterPro" id="IPR026487">
    <property type="entry name" value="CHP04141"/>
</dbReference>
<protein>
    <submittedName>
        <fullName evidence="2">TIGR04141 family sporadically distributed protein</fullName>
    </submittedName>
</protein>
<accession>A0A9Q3UTL8</accession>
<organism evidence="2 4">
    <name type="scientific">Chryseobacterium muglaense</name>
    <dbReference type="NCBI Taxonomy" id="2893752"/>
    <lineage>
        <taxon>Bacteria</taxon>
        <taxon>Pseudomonadati</taxon>
        <taxon>Bacteroidota</taxon>
        <taxon>Flavobacteriia</taxon>
        <taxon>Flavobacteriales</taxon>
        <taxon>Weeksellaceae</taxon>
        <taxon>Chryseobacterium group</taxon>
        <taxon>Chryseobacterium</taxon>
    </lineage>
</organism>
<dbReference type="RefSeq" id="WP_191178744.1">
    <property type="nucleotide sequence ID" value="NZ_JACXXP010000004.1"/>
</dbReference>
<dbReference type="Pfam" id="PF19614">
    <property type="entry name" value="DUF6119"/>
    <property type="match status" value="1"/>
</dbReference>